<dbReference type="SUPFAM" id="SSF54373">
    <property type="entry name" value="FAD-linked reductases, C-terminal domain"/>
    <property type="match status" value="1"/>
</dbReference>
<gene>
    <name evidence="7" type="ORF">B5M45_21185</name>
</gene>
<sequence>MIDVDYVIVGAGTAGCVLAARLSQDPDTRVALVEAGPAEGPARMSDPAASFTLWGSQVDWGYSTTPQAGTCGATHPYPLGRVLGGSSAINAALHLRASRDSYDAWAGLGAEGWNYESLLPYLDRCQGADGHDPSIRAAAGSMTIEASPPPAPLPRAWSAAAVAAGFTPEYAEMNLVGGRRQSAADAYLRPVLGRRNLTVLSGAVVTRLLLTGGRCSGVEYRSDASLQTLRADREVLLAAGAIGSPHLLLRSGIGDADDLATVGIPAIHHLPGVGRNLHDHVIGGVVYQLDEPLSDDAAAGLLPYVLCRSDDTVAPDIQLILNPGPWAPRWSASTAIGYSIMFALMSPTSRGSVRVVSADPAAAPLIDPNFLAEERDVERMVKGLRLARRIGAGEALSRWRRAELRPGATVNDEVALGEFVRRSATTYFHPVGSCRMGNDSLAVVDSALCVRGIEGLRVADASVMPAIVSANTNATVLAIAERAAEIVTQPS</sequence>
<dbReference type="InterPro" id="IPR036188">
    <property type="entry name" value="FAD/NAD-bd_sf"/>
</dbReference>
<dbReference type="EMBL" id="MZZM01000025">
    <property type="protein sequence ID" value="ORJ58082.1"/>
    <property type="molecule type" value="Genomic_DNA"/>
</dbReference>
<dbReference type="RefSeq" id="WP_061559227.1">
    <property type="nucleotide sequence ID" value="NZ_MZZM01000025.1"/>
</dbReference>
<dbReference type="PANTHER" id="PTHR11552">
    <property type="entry name" value="GLUCOSE-METHANOL-CHOLINE GMC OXIDOREDUCTASE"/>
    <property type="match status" value="1"/>
</dbReference>
<dbReference type="STRING" id="1784.VC42_25150"/>
<reference evidence="7 8" key="1">
    <citation type="submission" date="2017-03" db="EMBL/GenBank/DDBJ databases">
        <title>Genomic insights into Mycobacterium simiae human colonization.</title>
        <authorList>
            <person name="Steffani J.L."/>
            <person name="Brunck M.E."/>
            <person name="Cruz E."/>
            <person name="Montiel R."/>
            <person name="Barona F."/>
        </authorList>
    </citation>
    <scope>NUCLEOTIDE SEQUENCE [LARGE SCALE GENOMIC DNA]</scope>
    <source>
        <strain evidence="7 8">MsiGto</strain>
    </source>
</reference>
<dbReference type="SUPFAM" id="SSF51905">
    <property type="entry name" value="FAD/NAD(P)-binding domain"/>
    <property type="match status" value="1"/>
</dbReference>
<evidence type="ECO:0000313" key="8">
    <source>
        <dbReference type="Proteomes" id="UP000193040"/>
    </source>
</evidence>
<organism evidence="7 8">
    <name type="scientific">Mycobacterium simiae</name>
    <name type="common">Mycobacterium habana</name>
    <dbReference type="NCBI Taxonomy" id="1784"/>
    <lineage>
        <taxon>Bacteria</taxon>
        <taxon>Bacillati</taxon>
        <taxon>Actinomycetota</taxon>
        <taxon>Actinomycetes</taxon>
        <taxon>Mycobacteriales</taxon>
        <taxon>Mycobacteriaceae</taxon>
        <taxon>Mycobacterium</taxon>
        <taxon>Mycobacterium simiae complex</taxon>
    </lineage>
</organism>
<dbReference type="AlphaFoldDB" id="A0A1X0XYZ9"/>
<evidence type="ECO:0000256" key="5">
    <source>
        <dbReference type="PIRSR" id="PIRSR000137-2"/>
    </source>
</evidence>
<evidence type="ECO:0000256" key="2">
    <source>
        <dbReference type="ARBA" id="ARBA00010790"/>
    </source>
</evidence>
<protein>
    <recommendedName>
        <fullName evidence="6">Glucose-methanol-choline oxidoreductase N-terminal domain-containing protein</fullName>
    </recommendedName>
</protein>
<evidence type="ECO:0000313" key="7">
    <source>
        <dbReference type="EMBL" id="ORJ58082.1"/>
    </source>
</evidence>
<dbReference type="Gene3D" id="3.50.50.60">
    <property type="entry name" value="FAD/NAD(P)-binding domain"/>
    <property type="match status" value="1"/>
</dbReference>
<feature type="binding site" evidence="5">
    <location>
        <position position="205"/>
    </location>
    <ligand>
        <name>FAD</name>
        <dbReference type="ChEBI" id="CHEBI:57692"/>
    </ligand>
</feature>
<comment type="caution">
    <text evidence="7">The sequence shown here is derived from an EMBL/GenBank/DDBJ whole genome shotgun (WGS) entry which is preliminary data.</text>
</comment>
<dbReference type="Proteomes" id="UP000193040">
    <property type="component" value="Unassembled WGS sequence"/>
</dbReference>
<dbReference type="InterPro" id="IPR000172">
    <property type="entry name" value="GMC_OxRdtase_N"/>
</dbReference>
<comment type="similarity">
    <text evidence="2">Belongs to the GMC oxidoreductase family.</text>
</comment>
<proteinExistence type="inferred from homology"/>
<dbReference type="Pfam" id="PF00732">
    <property type="entry name" value="GMC_oxred_N"/>
    <property type="match status" value="1"/>
</dbReference>
<keyword evidence="4 5" id="KW-0274">FAD</keyword>
<name>A0A1X0XYZ9_MYCSI</name>
<evidence type="ECO:0000256" key="3">
    <source>
        <dbReference type="ARBA" id="ARBA00022630"/>
    </source>
</evidence>
<dbReference type="PIRSF" id="PIRSF000137">
    <property type="entry name" value="Alcohol_oxidase"/>
    <property type="match status" value="1"/>
</dbReference>
<keyword evidence="3" id="KW-0285">Flavoprotein</keyword>
<dbReference type="Gene3D" id="3.30.560.10">
    <property type="entry name" value="Glucose Oxidase, domain 3"/>
    <property type="match status" value="1"/>
</dbReference>
<feature type="domain" description="Glucose-methanol-choline oxidoreductase N-terminal" evidence="6">
    <location>
        <begin position="240"/>
        <end position="254"/>
    </location>
</feature>
<dbReference type="InterPro" id="IPR007867">
    <property type="entry name" value="GMC_OxRtase_C"/>
</dbReference>
<dbReference type="InterPro" id="IPR012132">
    <property type="entry name" value="GMC_OxRdtase"/>
</dbReference>
<comment type="cofactor">
    <cofactor evidence="1 5">
        <name>FAD</name>
        <dbReference type="ChEBI" id="CHEBI:57692"/>
    </cofactor>
</comment>
<dbReference type="GO" id="GO:0050660">
    <property type="term" value="F:flavin adenine dinucleotide binding"/>
    <property type="evidence" value="ECO:0007669"/>
    <property type="project" value="InterPro"/>
</dbReference>
<accession>A0A1X0XYZ9</accession>
<evidence type="ECO:0000256" key="1">
    <source>
        <dbReference type="ARBA" id="ARBA00001974"/>
    </source>
</evidence>
<evidence type="ECO:0000259" key="6">
    <source>
        <dbReference type="PROSITE" id="PS00624"/>
    </source>
</evidence>
<dbReference type="PROSITE" id="PS00624">
    <property type="entry name" value="GMC_OXRED_2"/>
    <property type="match status" value="1"/>
</dbReference>
<keyword evidence="8" id="KW-1185">Reference proteome</keyword>
<feature type="binding site" evidence="5">
    <location>
        <position position="82"/>
    </location>
    <ligand>
        <name>FAD</name>
        <dbReference type="ChEBI" id="CHEBI:57692"/>
    </ligand>
</feature>
<dbReference type="Pfam" id="PF05199">
    <property type="entry name" value="GMC_oxred_C"/>
    <property type="match status" value="1"/>
</dbReference>
<feature type="binding site" evidence="5">
    <location>
        <position position="427"/>
    </location>
    <ligand>
        <name>substrate</name>
    </ligand>
</feature>
<dbReference type="PANTHER" id="PTHR11552:SF147">
    <property type="entry name" value="CHOLINE DEHYDROGENASE, MITOCHONDRIAL"/>
    <property type="match status" value="1"/>
</dbReference>
<evidence type="ECO:0000256" key="4">
    <source>
        <dbReference type="ARBA" id="ARBA00022827"/>
    </source>
</evidence>
<dbReference type="GO" id="GO:0016614">
    <property type="term" value="F:oxidoreductase activity, acting on CH-OH group of donors"/>
    <property type="evidence" value="ECO:0007669"/>
    <property type="project" value="InterPro"/>
</dbReference>